<evidence type="ECO:0000259" key="1">
    <source>
        <dbReference type="Pfam" id="PF13577"/>
    </source>
</evidence>
<evidence type="ECO:0000313" key="3">
    <source>
        <dbReference type="Proteomes" id="UP000234331"/>
    </source>
</evidence>
<dbReference type="OrthoDB" id="981191at2"/>
<dbReference type="EMBL" id="FZMO01000566">
    <property type="protein sequence ID" value="SNQ52232.1"/>
    <property type="molecule type" value="Genomic_DNA"/>
</dbReference>
<dbReference type="RefSeq" id="WP_101836460.1">
    <property type="nucleotide sequence ID" value="NZ_FZMO01000566.1"/>
</dbReference>
<protein>
    <submittedName>
        <fullName evidence="2">SnoaL-like domain protein</fullName>
    </submittedName>
</protein>
<dbReference type="AlphaFoldDB" id="A0A2I2L2U0"/>
<proteinExistence type="predicted"/>
<evidence type="ECO:0000313" key="2">
    <source>
        <dbReference type="EMBL" id="SNQ52232.1"/>
    </source>
</evidence>
<feature type="domain" description="SnoaL-like" evidence="1">
    <location>
        <begin position="3"/>
        <end position="125"/>
    </location>
</feature>
<dbReference type="Proteomes" id="UP000234331">
    <property type="component" value="Unassembled WGS sequence"/>
</dbReference>
<dbReference type="SUPFAM" id="SSF54427">
    <property type="entry name" value="NTF2-like"/>
    <property type="match status" value="1"/>
</dbReference>
<name>A0A2I2L2U0_9ACTN</name>
<reference evidence="2 3" key="1">
    <citation type="submission" date="2017-06" db="EMBL/GenBank/DDBJ databases">
        <authorList>
            <person name="Kim H.J."/>
            <person name="Triplett B.A."/>
        </authorList>
    </citation>
    <scope>NUCLEOTIDE SEQUENCE [LARGE SCALE GENOMIC DNA]</scope>
    <source>
        <strain evidence="2">FRACA_ARgP5</strain>
    </source>
</reference>
<dbReference type="Pfam" id="PF13577">
    <property type="entry name" value="SnoaL_4"/>
    <property type="match status" value="1"/>
</dbReference>
<sequence>MLTVEDQLAIRRLADLYGYLIDERIFSRVDEVFTADVRYDVTDFGGPVLHGIPAVVDYWRGSDEHPLAHHAVNVLMDERADGFGDGPVDVVVKGLGVGPRGRVGSVTYYDVAVRRPDGWRLSSRRAVLRRPDRIPAES</sequence>
<gene>
    <name evidence="2" type="ORF">FRACA_970013</name>
</gene>
<dbReference type="InterPro" id="IPR037401">
    <property type="entry name" value="SnoaL-like"/>
</dbReference>
<organism evidence="2 3">
    <name type="scientific">Frankia canadensis</name>
    <dbReference type="NCBI Taxonomy" id="1836972"/>
    <lineage>
        <taxon>Bacteria</taxon>
        <taxon>Bacillati</taxon>
        <taxon>Actinomycetota</taxon>
        <taxon>Actinomycetes</taxon>
        <taxon>Frankiales</taxon>
        <taxon>Frankiaceae</taxon>
        <taxon>Frankia</taxon>
    </lineage>
</organism>
<accession>A0A2I2L2U0</accession>
<dbReference type="InterPro" id="IPR032710">
    <property type="entry name" value="NTF2-like_dom_sf"/>
</dbReference>
<dbReference type="Gene3D" id="3.10.450.50">
    <property type="match status" value="1"/>
</dbReference>
<keyword evidence="3" id="KW-1185">Reference proteome</keyword>